<name>A0A7S4CRT6_9EUGL</name>
<proteinExistence type="predicted"/>
<organism evidence="1">
    <name type="scientific">Eutreptiella gymnastica</name>
    <dbReference type="NCBI Taxonomy" id="73025"/>
    <lineage>
        <taxon>Eukaryota</taxon>
        <taxon>Discoba</taxon>
        <taxon>Euglenozoa</taxon>
        <taxon>Euglenida</taxon>
        <taxon>Spirocuta</taxon>
        <taxon>Euglenophyceae</taxon>
        <taxon>Eutreptiales</taxon>
        <taxon>Eutreptiaceae</taxon>
        <taxon>Eutreptiella</taxon>
    </lineage>
</organism>
<gene>
    <name evidence="1" type="ORF">EGYM00163_LOCUS15627</name>
</gene>
<reference evidence="1" key="1">
    <citation type="submission" date="2021-01" db="EMBL/GenBank/DDBJ databases">
        <authorList>
            <person name="Corre E."/>
            <person name="Pelletier E."/>
            <person name="Niang G."/>
            <person name="Scheremetjew M."/>
            <person name="Finn R."/>
            <person name="Kale V."/>
            <person name="Holt S."/>
            <person name="Cochrane G."/>
            <person name="Meng A."/>
            <person name="Brown T."/>
            <person name="Cohen L."/>
        </authorList>
    </citation>
    <scope>NUCLEOTIDE SEQUENCE</scope>
    <source>
        <strain evidence="1">CCMP1594</strain>
    </source>
</reference>
<sequence length="115" mass="12255">MTRNTASARTRCLGSPHPPSPGCCLYRCMGVLLRLYFGAEGLWTVWPGCAGPQVKPKNLLVTLHCKAAGAGDLAHKGPCEPPMQPIGGFCAYGHETQRFRGGLGPEAVVQRCGFD</sequence>
<dbReference type="EMBL" id="HBJA01045102">
    <property type="protein sequence ID" value="CAE0804503.1"/>
    <property type="molecule type" value="Transcribed_RNA"/>
</dbReference>
<protein>
    <submittedName>
        <fullName evidence="1">Uncharacterized protein</fullName>
    </submittedName>
</protein>
<accession>A0A7S4CRT6</accession>
<evidence type="ECO:0000313" key="1">
    <source>
        <dbReference type="EMBL" id="CAE0804503.1"/>
    </source>
</evidence>
<dbReference type="AlphaFoldDB" id="A0A7S4CRT6"/>